<name>A0A2S7T119_9BACT</name>
<proteinExistence type="predicted"/>
<sequence>MKQNIFIGSSLESLELAKAIQIELEKHAYVTIWTQDIFKLTSTALDDLIIATKKFEFAIFIFNPEDITNIRGTEQPTVKDNVVFELGLFIGKFGDKRKVFILKPRSIKEIHIPSDLLGISIGDYDDKRTDENFRAIVSPFCTQILKQIKEVKNNGMLSLDGKWSERWWAVDREKNPVHFEDKEVFIEQFENTLKAQFKFNNRTYLFEGVIEQMRFITGFWRDIENGPTYSGAFQLIININANTLYGRWIGFSASNNEVNHGIWEWKRDGVEQYPSEFS</sequence>
<organism evidence="2 3">
    <name type="scientific">Flavipsychrobacter stenotrophus</name>
    <dbReference type="NCBI Taxonomy" id="2077091"/>
    <lineage>
        <taxon>Bacteria</taxon>
        <taxon>Pseudomonadati</taxon>
        <taxon>Bacteroidota</taxon>
        <taxon>Chitinophagia</taxon>
        <taxon>Chitinophagales</taxon>
        <taxon>Chitinophagaceae</taxon>
        <taxon>Flavipsychrobacter</taxon>
    </lineage>
</organism>
<gene>
    <name evidence="2" type="ORF">CJD36_002155</name>
</gene>
<comment type="caution">
    <text evidence="2">The sequence shown here is derived from an EMBL/GenBank/DDBJ whole genome shotgun (WGS) entry which is preliminary data.</text>
</comment>
<feature type="domain" description="CD-NTase-associated protein 12/Pycsar effector protein TIR" evidence="1">
    <location>
        <begin position="4"/>
        <end position="125"/>
    </location>
</feature>
<dbReference type="Pfam" id="PF10137">
    <property type="entry name" value="CAP12-PCTIR_TIR"/>
    <property type="match status" value="1"/>
</dbReference>
<reference evidence="2 3" key="1">
    <citation type="submission" date="2018-01" db="EMBL/GenBank/DDBJ databases">
        <title>A novel member of the phylum Bacteroidetes isolated from glacier ice.</title>
        <authorList>
            <person name="Liu Q."/>
            <person name="Xin Y.-H."/>
        </authorList>
    </citation>
    <scope>NUCLEOTIDE SEQUENCE [LARGE SCALE GENOMIC DNA]</scope>
    <source>
        <strain evidence="2 3">RB1R16</strain>
    </source>
</reference>
<dbReference type="RefSeq" id="WP_105037454.1">
    <property type="nucleotide sequence ID" value="NZ_PPSL01000001.1"/>
</dbReference>
<evidence type="ECO:0000259" key="1">
    <source>
        <dbReference type="Pfam" id="PF10137"/>
    </source>
</evidence>
<accession>A0A2S7T119</accession>
<evidence type="ECO:0000313" key="2">
    <source>
        <dbReference type="EMBL" id="PQJ12571.1"/>
    </source>
</evidence>
<dbReference type="OrthoDB" id="5497289at2"/>
<protein>
    <recommendedName>
        <fullName evidence="1">CD-NTase-associated protein 12/Pycsar effector protein TIR domain-containing protein</fullName>
    </recommendedName>
</protein>
<dbReference type="AlphaFoldDB" id="A0A2S7T119"/>
<dbReference type="InterPro" id="IPR019302">
    <property type="entry name" value="CAP12/PCTIR_TIR_dom"/>
</dbReference>
<dbReference type="GO" id="GO:0050135">
    <property type="term" value="F:NADP+ nucleosidase activity"/>
    <property type="evidence" value="ECO:0007669"/>
    <property type="project" value="InterPro"/>
</dbReference>
<keyword evidence="3" id="KW-1185">Reference proteome</keyword>
<dbReference type="Proteomes" id="UP000239872">
    <property type="component" value="Unassembled WGS sequence"/>
</dbReference>
<dbReference type="EMBL" id="PPSL01000001">
    <property type="protein sequence ID" value="PQJ12571.1"/>
    <property type="molecule type" value="Genomic_DNA"/>
</dbReference>
<evidence type="ECO:0000313" key="3">
    <source>
        <dbReference type="Proteomes" id="UP000239872"/>
    </source>
</evidence>